<dbReference type="GO" id="GO:0005975">
    <property type="term" value="P:carbohydrate metabolic process"/>
    <property type="evidence" value="ECO:0007669"/>
    <property type="project" value="InterPro"/>
</dbReference>
<dbReference type="Proteomes" id="UP000230069">
    <property type="component" value="Unassembled WGS sequence"/>
</dbReference>
<dbReference type="SUPFAM" id="SSF51445">
    <property type="entry name" value="(Trans)glycosidases"/>
    <property type="match status" value="1"/>
</dbReference>
<dbReference type="PANTHER" id="PTHR10353:SF29">
    <property type="entry name" value="BETA-GLUCOSIDASE 11"/>
    <property type="match status" value="1"/>
</dbReference>
<gene>
    <name evidence="3" type="ORF">AQUCO_01800001v1</name>
</gene>
<dbReference type="OrthoDB" id="65569at2759"/>
<evidence type="ECO:0000256" key="1">
    <source>
        <dbReference type="ARBA" id="ARBA00010838"/>
    </source>
</evidence>
<dbReference type="GO" id="GO:0008422">
    <property type="term" value="F:beta-glucosidase activity"/>
    <property type="evidence" value="ECO:0007669"/>
    <property type="project" value="TreeGrafter"/>
</dbReference>
<protein>
    <submittedName>
        <fullName evidence="3">Uncharacterized protein</fullName>
    </submittedName>
</protein>
<dbReference type="EMBL" id="KZ305035">
    <property type="protein sequence ID" value="PIA43642.1"/>
    <property type="molecule type" value="Genomic_DNA"/>
</dbReference>
<proteinExistence type="inferred from homology"/>
<organism evidence="3 4">
    <name type="scientific">Aquilegia coerulea</name>
    <name type="common">Rocky mountain columbine</name>
    <dbReference type="NCBI Taxonomy" id="218851"/>
    <lineage>
        <taxon>Eukaryota</taxon>
        <taxon>Viridiplantae</taxon>
        <taxon>Streptophyta</taxon>
        <taxon>Embryophyta</taxon>
        <taxon>Tracheophyta</taxon>
        <taxon>Spermatophyta</taxon>
        <taxon>Magnoliopsida</taxon>
        <taxon>Ranunculales</taxon>
        <taxon>Ranunculaceae</taxon>
        <taxon>Thalictroideae</taxon>
        <taxon>Aquilegia</taxon>
    </lineage>
</organism>
<evidence type="ECO:0000256" key="2">
    <source>
        <dbReference type="RuleBase" id="RU003690"/>
    </source>
</evidence>
<dbReference type="STRING" id="218851.A0A2G5DJK1"/>
<sequence length="155" mass="17709">MTFNVPNVQTAIGYGLWTMPPRRCSYPMDKNCSKGDSTSEPYIPGHISYCHMHQQCIYTGQNTRLLDPLVHGNYPAIKRKIIGSRLPTFTENDLNHLKGSFDFIGLNHYCAFYIKDLPRRSDDYGSYYISDISVAGSFANGMLVREFTRLLIEQL</sequence>
<accession>A0A2G5DJK1</accession>
<dbReference type="InterPro" id="IPR001360">
    <property type="entry name" value="Glyco_hydro_1"/>
</dbReference>
<evidence type="ECO:0000313" key="4">
    <source>
        <dbReference type="Proteomes" id="UP000230069"/>
    </source>
</evidence>
<evidence type="ECO:0000313" key="3">
    <source>
        <dbReference type="EMBL" id="PIA43642.1"/>
    </source>
</evidence>
<dbReference type="PANTHER" id="PTHR10353">
    <property type="entry name" value="GLYCOSYL HYDROLASE"/>
    <property type="match status" value="1"/>
</dbReference>
<keyword evidence="4" id="KW-1185">Reference proteome</keyword>
<dbReference type="AlphaFoldDB" id="A0A2G5DJK1"/>
<comment type="similarity">
    <text evidence="1 2">Belongs to the glycosyl hydrolase 1 family.</text>
</comment>
<dbReference type="Pfam" id="PF00232">
    <property type="entry name" value="Glyco_hydro_1"/>
    <property type="match status" value="1"/>
</dbReference>
<dbReference type="InParanoid" id="A0A2G5DJK1"/>
<dbReference type="InterPro" id="IPR017853">
    <property type="entry name" value="GH"/>
</dbReference>
<name>A0A2G5DJK1_AQUCA</name>
<reference evidence="3 4" key="1">
    <citation type="submission" date="2017-09" db="EMBL/GenBank/DDBJ databases">
        <title>WGS assembly of Aquilegia coerulea Goldsmith.</title>
        <authorList>
            <person name="Hodges S."/>
            <person name="Kramer E."/>
            <person name="Nordborg M."/>
            <person name="Tomkins J."/>
            <person name="Borevitz J."/>
            <person name="Derieg N."/>
            <person name="Yan J."/>
            <person name="Mihaltcheva S."/>
            <person name="Hayes R.D."/>
            <person name="Rokhsar D."/>
        </authorList>
    </citation>
    <scope>NUCLEOTIDE SEQUENCE [LARGE SCALE GENOMIC DNA]</scope>
    <source>
        <strain evidence="4">cv. Goldsmith</strain>
    </source>
</reference>
<dbReference type="Gene3D" id="3.20.20.80">
    <property type="entry name" value="Glycosidases"/>
    <property type="match status" value="2"/>
</dbReference>